<feature type="region of interest" description="Disordered" evidence="1">
    <location>
        <begin position="39"/>
        <end position="62"/>
    </location>
</feature>
<dbReference type="InParanoid" id="A0A0N0PEV1"/>
<reference evidence="2 3" key="1">
    <citation type="journal article" date="2015" name="Nat. Commun.">
        <title>Outbred genome sequencing and CRISPR/Cas9 gene editing in butterflies.</title>
        <authorList>
            <person name="Li X."/>
            <person name="Fan D."/>
            <person name="Zhang W."/>
            <person name="Liu G."/>
            <person name="Zhang L."/>
            <person name="Zhao L."/>
            <person name="Fang X."/>
            <person name="Chen L."/>
            <person name="Dong Y."/>
            <person name="Chen Y."/>
            <person name="Ding Y."/>
            <person name="Zhao R."/>
            <person name="Feng M."/>
            <person name="Zhu Y."/>
            <person name="Feng Y."/>
            <person name="Jiang X."/>
            <person name="Zhu D."/>
            <person name="Xiang H."/>
            <person name="Feng X."/>
            <person name="Li S."/>
            <person name="Wang J."/>
            <person name="Zhang G."/>
            <person name="Kronforst M.R."/>
            <person name="Wang W."/>
        </authorList>
    </citation>
    <scope>NUCLEOTIDE SEQUENCE [LARGE SCALE GENOMIC DNA]</scope>
    <source>
        <strain evidence="2">Ya'a_city_454_Pm</strain>
        <tissue evidence="2">Whole body</tissue>
    </source>
</reference>
<dbReference type="Proteomes" id="UP000053240">
    <property type="component" value="Unassembled WGS sequence"/>
</dbReference>
<evidence type="ECO:0000313" key="2">
    <source>
        <dbReference type="EMBL" id="KPJ19942.1"/>
    </source>
</evidence>
<evidence type="ECO:0000313" key="3">
    <source>
        <dbReference type="Proteomes" id="UP000053240"/>
    </source>
</evidence>
<name>A0A0N0PEV1_PAPMA</name>
<keyword evidence="3" id="KW-1185">Reference proteome</keyword>
<accession>A0A0N0PEV1</accession>
<proteinExistence type="predicted"/>
<dbReference type="EMBL" id="KQ459784">
    <property type="protein sequence ID" value="KPJ19942.1"/>
    <property type="molecule type" value="Genomic_DNA"/>
</dbReference>
<dbReference type="AlphaFoldDB" id="A0A0N0PEV1"/>
<gene>
    <name evidence="2" type="ORF">RR48_04103</name>
</gene>
<protein>
    <submittedName>
        <fullName evidence="2">Uncharacterized protein</fullName>
    </submittedName>
</protein>
<organism evidence="2 3">
    <name type="scientific">Papilio machaon</name>
    <name type="common">Old World swallowtail butterfly</name>
    <dbReference type="NCBI Taxonomy" id="76193"/>
    <lineage>
        <taxon>Eukaryota</taxon>
        <taxon>Metazoa</taxon>
        <taxon>Ecdysozoa</taxon>
        <taxon>Arthropoda</taxon>
        <taxon>Hexapoda</taxon>
        <taxon>Insecta</taxon>
        <taxon>Pterygota</taxon>
        <taxon>Neoptera</taxon>
        <taxon>Endopterygota</taxon>
        <taxon>Lepidoptera</taxon>
        <taxon>Glossata</taxon>
        <taxon>Ditrysia</taxon>
        <taxon>Papilionoidea</taxon>
        <taxon>Papilionidae</taxon>
        <taxon>Papilioninae</taxon>
        <taxon>Papilio</taxon>
    </lineage>
</organism>
<evidence type="ECO:0000256" key="1">
    <source>
        <dbReference type="SAM" id="MobiDB-lite"/>
    </source>
</evidence>
<sequence>MPALWQASQRPMYIRTVWIDGFRHAILTHDDPHYIELNSKRRRPHSSASFNPKRKAQGSRLSYRTDSNSIRNLDLVIRSDKIRFAQEADIEKLNFTEIETEDESILSESSSTFCDFDNLKSKFESTGMRVVRSNRTGRIDVRENNDLSDRVLQWLDLAGKVDLLENENKERISQPRHSWPEIQKRNLGKSRTATDLRVRECKLSASDSKTGDTIDRKEVYMPTSATTIENYARQSRNVKTTSLDYHAKIKDNKKVKDIRQNVAEVRQKMICERNAMEKQYAELVNKKIIPDLTKTKKQVHIFMPEAIPNKIATNSTTGSLLSHKS</sequence>